<dbReference type="STRING" id="4072.A0A2G3AI69"/>
<dbReference type="AlphaFoldDB" id="A0A2G3AI69"/>
<gene>
    <name evidence="9" type="ORF">T459_01770</name>
</gene>
<evidence type="ECO:0000256" key="7">
    <source>
        <dbReference type="SAM" id="MobiDB-lite"/>
    </source>
</evidence>
<comment type="subcellular location">
    <subcellularLocation>
        <location evidence="1">Nucleus</location>
    </subcellularLocation>
</comment>
<protein>
    <recommendedName>
        <fullName evidence="8">AP2/ERF domain-containing protein</fullName>
    </recommendedName>
</protein>
<name>A0A2G3AI69_CAPAN</name>
<evidence type="ECO:0000313" key="10">
    <source>
        <dbReference type="Proteomes" id="UP000222542"/>
    </source>
</evidence>
<reference evidence="9 10" key="1">
    <citation type="journal article" date="2014" name="Nat. Genet.">
        <title>Genome sequence of the hot pepper provides insights into the evolution of pungency in Capsicum species.</title>
        <authorList>
            <person name="Kim S."/>
            <person name="Park M."/>
            <person name="Yeom S.I."/>
            <person name="Kim Y.M."/>
            <person name="Lee J.M."/>
            <person name="Lee H.A."/>
            <person name="Seo E."/>
            <person name="Choi J."/>
            <person name="Cheong K."/>
            <person name="Kim K.T."/>
            <person name="Jung K."/>
            <person name="Lee G.W."/>
            <person name="Oh S.K."/>
            <person name="Bae C."/>
            <person name="Kim S.B."/>
            <person name="Lee H.Y."/>
            <person name="Kim S.Y."/>
            <person name="Kim M.S."/>
            <person name="Kang B.C."/>
            <person name="Jo Y.D."/>
            <person name="Yang H.B."/>
            <person name="Jeong H.J."/>
            <person name="Kang W.H."/>
            <person name="Kwon J.K."/>
            <person name="Shin C."/>
            <person name="Lim J.Y."/>
            <person name="Park J.H."/>
            <person name="Huh J.H."/>
            <person name="Kim J.S."/>
            <person name="Kim B.D."/>
            <person name="Cohen O."/>
            <person name="Paran I."/>
            <person name="Suh M.C."/>
            <person name="Lee S.B."/>
            <person name="Kim Y.K."/>
            <person name="Shin Y."/>
            <person name="Noh S.J."/>
            <person name="Park J."/>
            <person name="Seo Y.S."/>
            <person name="Kwon S.Y."/>
            <person name="Kim H.A."/>
            <person name="Park J.M."/>
            <person name="Kim H.J."/>
            <person name="Choi S.B."/>
            <person name="Bosland P.W."/>
            <person name="Reeves G."/>
            <person name="Jo S.H."/>
            <person name="Lee B.W."/>
            <person name="Cho H.T."/>
            <person name="Choi H.S."/>
            <person name="Lee M.S."/>
            <person name="Yu Y."/>
            <person name="Do Choi Y."/>
            <person name="Park B.S."/>
            <person name="van Deynze A."/>
            <person name="Ashrafi H."/>
            <person name="Hill T."/>
            <person name="Kim W.T."/>
            <person name="Pai H.S."/>
            <person name="Ahn H.K."/>
            <person name="Yeam I."/>
            <person name="Giovannoni J.J."/>
            <person name="Rose J.K."/>
            <person name="Sorensen I."/>
            <person name="Lee S.J."/>
            <person name="Kim R.W."/>
            <person name="Choi I.Y."/>
            <person name="Choi B.S."/>
            <person name="Lim J.S."/>
            <person name="Lee Y.H."/>
            <person name="Choi D."/>
        </authorList>
    </citation>
    <scope>NUCLEOTIDE SEQUENCE [LARGE SCALE GENOMIC DNA]</scope>
    <source>
        <strain evidence="10">cv. CM334</strain>
    </source>
</reference>
<keyword evidence="2" id="KW-0805">Transcription regulation</keyword>
<feature type="domain" description="AP2/ERF" evidence="8">
    <location>
        <begin position="105"/>
        <end position="176"/>
    </location>
</feature>
<comment type="caution">
    <text evidence="9">The sequence shown here is derived from an EMBL/GenBank/DDBJ whole genome shotgun (WGS) entry which is preliminary data.</text>
</comment>
<dbReference type="SMART" id="SM00380">
    <property type="entry name" value="AP2"/>
    <property type="match status" value="1"/>
</dbReference>
<dbReference type="Gramene" id="PHT93888">
    <property type="protein sequence ID" value="PHT93888"/>
    <property type="gene ID" value="T459_01770"/>
</dbReference>
<feature type="region of interest" description="Disordered" evidence="7">
    <location>
        <begin position="184"/>
        <end position="203"/>
    </location>
</feature>
<dbReference type="PROSITE" id="PS51032">
    <property type="entry name" value="AP2_ERF"/>
    <property type="match status" value="1"/>
</dbReference>
<dbReference type="EMBL" id="AYRZ02000001">
    <property type="protein sequence ID" value="PHT93888.1"/>
    <property type="molecule type" value="Genomic_DNA"/>
</dbReference>
<dbReference type="PANTHER" id="PTHR31194">
    <property type="entry name" value="SHN SHINE , DNA BINDING / TRANSCRIPTION FACTOR"/>
    <property type="match status" value="1"/>
</dbReference>
<proteinExistence type="predicted"/>
<evidence type="ECO:0000256" key="1">
    <source>
        <dbReference type="ARBA" id="ARBA00004123"/>
    </source>
</evidence>
<evidence type="ECO:0000313" key="9">
    <source>
        <dbReference type="EMBL" id="PHT93888.1"/>
    </source>
</evidence>
<evidence type="ECO:0000256" key="6">
    <source>
        <dbReference type="SAM" id="Coils"/>
    </source>
</evidence>
<dbReference type="Proteomes" id="UP000222542">
    <property type="component" value="Unassembled WGS sequence"/>
</dbReference>
<dbReference type="InterPro" id="IPR036955">
    <property type="entry name" value="AP2/ERF_dom_sf"/>
</dbReference>
<feature type="coiled-coil region" evidence="6">
    <location>
        <begin position="38"/>
        <end position="69"/>
    </location>
</feature>
<dbReference type="GO" id="GO:0000976">
    <property type="term" value="F:transcription cis-regulatory region binding"/>
    <property type="evidence" value="ECO:0000318"/>
    <property type="project" value="GO_Central"/>
</dbReference>
<dbReference type="SUPFAM" id="SSF54171">
    <property type="entry name" value="DNA-binding domain"/>
    <property type="match status" value="1"/>
</dbReference>
<evidence type="ECO:0000256" key="4">
    <source>
        <dbReference type="ARBA" id="ARBA00023163"/>
    </source>
</evidence>
<dbReference type="InterPro" id="IPR001471">
    <property type="entry name" value="AP2/ERF_dom"/>
</dbReference>
<dbReference type="InterPro" id="IPR016177">
    <property type="entry name" value="DNA-bd_dom_sf"/>
</dbReference>
<dbReference type="InterPro" id="IPR050913">
    <property type="entry name" value="AP2/ERF_ERF"/>
</dbReference>
<evidence type="ECO:0000256" key="3">
    <source>
        <dbReference type="ARBA" id="ARBA00023125"/>
    </source>
</evidence>
<dbReference type="GO" id="GO:0003700">
    <property type="term" value="F:DNA-binding transcription factor activity"/>
    <property type="evidence" value="ECO:0000318"/>
    <property type="project" value="GO_Central"/>
</dbReference>
<feature type="compositionally biased region" description="Polar residues" evidence="7">
    <location>
        <begin position="194"/>
        <end position="203"/>
    </location>
</feature>
<accession>A0A2G3AI69</accession>
<dbReference type="Gene3D" id="3.30.730.10">
    <property type="entry name" value="AP2/ERF domain"/>
    <property type="match status" value="1"/>
</dbReference>
<keyword evidence="5" id="KW-0539">Nucleus</keyword>
<keyword evidence="3" id="KW-0238">DNA-binding</keyword>
<dbReference type="SMR" id="A0A2G3AI69"/>
<keyword evidence="6" id="KW-0175">Coiled coil</keyword>
<evidence type="ECO:0000256" key="2">
    <source>
        <dbReference type="ARBA" id="ARBA00023015"/>
    </source>
</evidence>
<evidence type="ECO:0000256" key="5">
    <source>
        <dbReference type="ARBA" id="ARBA00023242"/>
    </source>
</evidence>
<evidence type="ECO:0000259" key="8">
    <source>
        <dbReference type="PROSITE" id="PS51032"/>
    </source>
</evidence>
<organism evidence="9 10">
    <name type="scientific">Capsicum annuum</name>
    <name type="common">Capsicum pepper</name>
    <dbReference type="NCBI Taxonomy" id="4072"/>
    <lineage>
        <taxon>Eukaryota</taxon>
        <taxon>Viridiplantae</taxon>
        <taxon>Streptophyta</taxon>
        <taxon>Embryophyta</taxon>
        <taxon>Tracheophyta</taxon>
        <taxon>Spermatophyta</taxon>
        <taxon>Magnoliopsida</taxon>
        <taxon>eudicotyledons</taxon>
        <taxon>Gunneridae</taxon>
        <taxon>Pentapetalae</taxon>
        <taxon>asterids</taxon>
        <taxon>lamiids</taxon>
        <taxon>Solanales</taxon>
        <taxon>Solanaceae</taxon>
        <taxon>Solanoideae</taxon>
        <taxon>Capsiceae</taxon>
        <taxon>Capsicum</taxon>
    </lineage>
</organism>
<dbReference type="PANTHER" id="PTHR31194:SF129">
    <property type="entry name" value="ETHYLENE-RESPONSIVE TRANSCRIPTION FACTOR CRF3-LIKE"/>
    <property type="match status" value="1"/>
</dbReference>
<dbReference type="GO" id="GO:0005634">
    <property type="term" value="C:nucleus"/>
    <property type="evidence" value="ECO:0000318"/>
    <property type="project" value="GO_Central"/>
</dbReference>
<sequence>MDPLKNPSIPKVLSFLKEKNSVYEKDFSLVQSLLRDCDKKFKNELENVREKNEEEKRRIEERYLEIIAERDEDYNEKFNFLYERINEINNEKLEKEVYYEKKLDELIGILEATGKKDDFHMVPFKTTEECSGKRPRNEGTKDRIWIGTFNTAEEVALAYDDTAIEMKDAEALTNILKPPPRYHPPTEINYMNPPYSSIDNARI</sequence>
<reference evidence="9 10" key="2">
    <citation type="journal article" date="2017" name="Genome Biol.">
        <title>New reference genome sequences of hot pepper reveal the massive evolution of plant disease-resistance genes by retroduplication.</title>
        <authorList>
            <person name="Kim S."/>
            <person name="Park J."/>
            <person name="Yeom S.I."/>
            <person name="Kim Y.M."/>
            <person name="Seo E."/>
            <person name="Kim K.T."/>
            <person name="Kim M.S."/>
            <person name="Lee J.M."/>
            <person name="Cheong K."/>
            <person name="Shin H.S."/>
            <person name="Kim S.B."/>
            <person name="Han K."/>
            <person name="Lee J."/>
            <person name="Park M."/>
            <person name="Lee H.A."/>
            <person name="Lee H.Y."/>
            <person name="Lee Y."/>
            <person name="Oh S."/>
            <person name="Lee J.H."/>
            <person name="Choi E."/>
            <person name="Choi E."/>
            <person name="Lee S.E."/>
            <person name="Jeon J."/>
            <person name="Kim H."/>
            <person name="Choi G."/>
            <person name="Song H."/>
            <person name="Lee J."/>
            <person name="Lee S.C."/>
            <person name="Kwon J.K."/>
            <person name="Lee H.Y."/>
            <person name="Koo N."/>
            <person name="Hong Y."/>
            <person name="Kim R.W."/>
            <person name="Kang W.H."/>
            <person name="Huh J.H."/>
            <person name="Kang B.C."/>
            <person name="Yang T.J."/>
            <person name="Lee Y.H."/>
            <person name="Bennetzen J.L."/>
            <person name="Choi D."/>
        </authorList>
    </citation>
    <scope>NUCLEOTIDE SEQUENCE [LARGE SCALE GENOMIC DNA]</scope>
    <source>
        <strain evidence="10">cv. CM334</strain>
    </source>
</reference>
<keyword evidence="10" id="KW-1185">Reference proteome</keyword>
<keyword evidence="4" id="KW-0804">Transcription</keyword>